<evidence type="ECO:0000313" key="1">
    <source>
        <dbReference type="EMBL" id="GEM48041.1"/>
    </source>
</evidence>
<comment type="caution">
    <text evidence="1">The sequence shown here is derived from an EMBL/GenBank/DDBJ whole genome shotgun (WGS) entry which is preliminary data.</text>
</comment>
<dbReference type="AlphaFoldDB" id="A0A511N6L3"/>
<protein>
    <submittedName>
        <fullName evidence="1">Uncharacterized protein</fullName>
    </submittedName>
</protein>
<gene>
    <name evidence="1" type="ORF">DC3_36760</name>
</gene>
<dbReference type="EMBL" id="BJXB01000017">
    <property type="protein sequence ID" value="GEM48041.1"/>
    <property type="molecule type" value="Genomic_DNA"/>
</dbReference>
<keyword evidence="2" id="KW-1185">Reference proteome</keyword>
<evidence type="ECO:0000313" key="2">
    <source>
        <dbReference type="Proteomes" id="UP000321306"/>
    </source>
</evidence>
<name>A0A511N6L3_DEIC1</name>
<organism evidence="1 2">
    <name type="scientific">Deinococcus cellulosilyticus (strain DSM 18568 / NBRC 106333 / KACC 11606 / 5516J-15)</name>
    <dbReference type="NCBI Taxonomy" id="1223518"/>
    <lineage>
        <taxon>Bacteria</taxon>
        <taxon>Thermotogati</taxon>
        <taxon>Deinococcota</taxon>
        <taxon>Deinococci</taxon>
        <taxon>Deinococcales</taxon>
        <taxon>Deinococcaceae</taxon>
        <taxon>Deinococcus</taxon>
    </lineage>
</organism>
<reference evidence="1 2" key="1">
    <citation type="submission" date="2019-07" db="EMBL/GenBank/DDBJ databases">
        <title>Whole genome shotgun sequence of Deinococcus cellulosilyticus NBRC 106333.</title>
        <authorList>
            <person name="Hosoyama A."/>
            <person name="Uohara A."/>
            <person name="Ohji S."/>
            <person name="Ichikawa N."/>
        </authorList>
    </citation>
    <scope>NUCLEOTIDE SEQUENCE [LARGE SCALE GENOMIC DNA]</scope>
    <source>
        <strain evidence="1 2">NBRC 106333</strain>
    </source>
</reference>
<accession>A0A511N6L3</accession>
<dbReference type="Proteomes" id="UP000321306">
    <property type="component" value="Unassembled WGS sequence"/>
</dbReference>
<sequence length="138" mass="16064">MKTGTESVMFGVPAHHLNWHDALVEEVRMEGTTLSVLLDFPLYSQSFYQDHLPENLKVQASFDQVHFLSPEWNQLMQSPSGLWDAEIRTAHFQKDEERWRLELAVEVEDYPSKRRDPLFLVMEYASLQLTDQAGKQIA</sequence>
<proteinExistence type="predicted"/>